<name>B9XR10_PEDPL</name>
<dbReference type="EMBL" id="ABOX02000059">
    <property type="protein sequence ID" value="EEF57706.1"/>
    <property type="molecule type" value="Genomic_DNA"/>
</dbReference>
<comment type="caution">
    <text evidence="1">The sequence shown here is derived from an EMBL/GenBank/DDBJ whole genome shotgun (WGS) entry which is preliminary data.</text>
</comment>
<protein>
    <submittedName>
        <fullName evidence="1">Uncharacterized protein</fullName>
    </submittedName>
</protein>
<accession>B9XR10</accession>
<gene>
    <name evidence="1" type="ORF">Cflav_PD0768</name>
</gene>
<organism evidence="1 2">
    <name type="scientific">Pedosphaera parvula (strain Ellin514)</name>
    <dbReference type="NCBI Taxonomy" id="320771"/>
    <lineage>
        <taxon>Bacteria</taxon>
        <taxon>Pseudomonadati</taxon>
        <taxon>Verrucomicrobiota</taxon>
        <taxon>Pedosphaerae</taxon>
        <taxon>Pedosphaerales</taxon>
        <taxon>Pedosphaeraceae</taxon>
        <taxon>Pedosphaera</taxon>
    </lineage>
</organism>
<dbReference type="STRING" id="320771.Cflav_PD0768"/>
<proteinExistence type="predicted"/>
<reference evidence="1 2" key="1">
    <citation type="journal article" date="2011" name="J. Bacteriol.">
        <title>Genome sequence of 'Pedosphaera parvula' Ellin514, an aerobic Verrucomicrobial isolate from pasture soil.</title>
        <authorList>
            <person name="Kant R."/>
            <person name="van Passel M.W."/>
            <person name="Sangwan P."/>
            <person name="Palva A."/>
            <person name="Lucas S."/>
            <person name="Copeland A."/>
            <person name="Lapidus A."/>
            <person name="Glavina Del Rio T."/>
            <person name="Dalin E."/>
            <person name="Tice H."/>
            <person name="Bruce D."/>
            <person name="Goodwin L."/>
            <person name="Pitluck S."/>
            <person name="Chertkov O."/>
            <person name="Larimer F.W."/>
            <person name="Land M.L."/>
            <person name="Hauser L."/>
            <person name="Brettin T.S."/>
            <person name="Detter J.C."/>
            <person name="Han S."/>
            <person name="de Vos W.M."/>
            <person name="Janssen P.H."/>
            <person name="Smidt H."/>
        </authorList>
    </citation>
    <scope>NUCLEOTIDE SEQUENCE [LARGE SCALE GENOMIC DNA]</scope>
    <source>
        <strain evidence="1 2">Ellin514</strain>
    </source>
</reference>
<evidence type="ECO:0000313" key="1">
    <source>
        <dbReference type="EMBL" id="EEF57706.1"/>
    </source>
</evidence>
<keyword evidence="2" id="KW-1185">Reference proteome</keyword>
<dbReference type="AlphaFoldDB" id="B9XR10"/>
<evidence type="ECO:0000313" key="2">
    <source>
        <dbReference type="Proteomes" id="UP000003688"/>
    </source>
</evidence>
<dbReference type="Proteomes" id="UP000003688">
    <property type="component" value="Unassembled WGS sequence"/>
</dbReference>
<sequence length="49" mass="5108">MLARNMFGTGDVSDGAGQRSESGMVACSRWLACEVLNLNQSMEAALGTA</sequence>